<dbReference type="AlphaFoldDB" id="A0A1D1VSC7"/>
<proteinExistence type="predicted"/>
<evidence type="ECO:0000313" key="2">
    <source>
        <dbReference type="EMBL" id="GAV04472.1"/>
    </source>
</evidence>
<feature type="compositionally biased region" description="Basic and acidic residues" evidence="1">
    <location>
        <begin position="357"/>
        <end position="372"/>
    </location>
</feature>
<feature type="region of interest" description="Disordered" evidence="1">
    <location>
        <begin position="458"/>
        <end position="695"/>
    </location>
</feature>
<feature type="compositionally biased region" description="Basic and acidic residues" evidence="1">
    <location>
        <begin position="600"/>
        <end position="624"/>
    </location>
</feature>
<feature type="compositionally biased region" description="Polar residues" evidence="1">
    <location>
        <begin position="384"/>
        <end position="401"/>
    </location>
</feature>
<feature type="compositionally biased region" description="Basic and acidic residues" evidence="1">
    <location>
        <begin position="329"/>
        <end position="345"/>
    </location>
</feature>
<comment type="caution">
    <text evidence="2">The sequence shown here is derived from an EMBL/GenBank/DDBJ whole genome shotgun (WGS) entry which is preliminary data.</text>
</comment>
<sequence length="1171" mass="132222">MQAATTEETPPLDPKLVPLQPFVEAGKGNQTALLSDFEWNPISAGDRPLPAADDVTPWFRNRGGDGDISAVGRPLTRRMTESMTDETFQDQYKRAFEGNVPQIFIPMRFRLPDLPFKKVQQRQVELDEGLSLYLPTTLLDDEFKTQLDEEIIRLMPHYADFKRYFEVSDGRSAPPVVDEETWIIQKRYSRLCTRFKARRQLLGHFLRRTWKATMANSTTKPSSTISELGAFRRSRPDWQSYVLFVRTFAHRYDFLPNLLGGPLKAVPPNPTKNNLTSMANELIKARKDEKSSDREWRKPLLTQYKTLRMTKRIAKRKAEPAEMETGKASGEKAKSPATKAEEPVEAKSFAPKTFRQKLKDGRKILSERKESAAKGSKATARVNLKNTGQSNLEDTVQCSVDSQREERKEARRKRREARQACQQGLASPPEPANPFSVPIQGIDQLFLWDSNATSIETQMNQDLTTASPRTNGENETDDPRDRIAEKLTSHLANDNDQPFRRSPRFSAFDENDPEEDEWTADELWQDNPEENLTSDAGDDSSEFSPGNLSQTSDQKGRNGTTSTCPDEPNATIGILPDSDGTTVGTVEQISGYERWRKAKASWEKAPPKREAIWRKRTKTRETKNFHRMLSRTSDRDPTYRALRREGLRTPEGGPRSGTDDDDDDEEEELIETPRDTATSTAIPTTDSARKKSLSVDKNVAGSVGAASSAPYSMRDQTGAPLWESGTAVRLQGANQEGSVLDNEPTVSLRVPKVRMAQPDSEPATSKERHYEGMDVERLSRRHQDITDTQRAGTQLRGRNGNPRGAAYHRTLEVESGIPEVQSSMQSTLAPSFTSVESSAPSSRAASPQLYMGSGITGMNANPIVKPISNTSFQEPTFSTPLCRRCHKPRKWRKLSVNSERKSSRGWRSFKQPVQVDSPPTPLFLSSAPVPSRDPNETETHEIFQPSRHSESTKGNDEQTKTKFSRLSVLDTVKKLDNAILTSGRYHRHHSDKLHSPVTNDIQLFAVMNTKEGEKITECDCGPPDKIGLSTYLETDEDYVERKRHLENIQPRYYHKHSKHVQKSESPPKAEKTSIKVRGLLKEARSTGQQKIRGVAANMTAKQKILVTKSNTNMSTHQKEHHETTGERIGEAPDVRLNHAGELHRIHRDGDSQNLPRFMRKWKQLRDFTRSS</sequence>
<feature type="compositionally biased region" description="Polar residues" evidence="1">
    <location>
        <begin position="542"/>
        <end position="564"/>
    </location>
</feature>
<feature type="region of interest" description="Disordered" evidence="1">
    <location>
        <begin position="1054"/>
        <end position="1073"/>
    </location>
</feature>
<gene>
    <name evidence="2" type="primary">RvY_14742-1</name>
    <name evidence="2" type="synonym">RvY_14742.1</name>
    <name evidence="2" type="ORF">RvY_14742</name>
</gene>
<evidence type="ECO:0000256" key="1">
    <source>
        <dbReference type="SAM" id="MobiDB-lite"/>
    </source>
</evidence>
<feature type="compositionally biased region" description="Basic and acidic residues" evidence="1">
    <location>
        <begin position="477"/>
        <end position="488"/>
    </location>
</feature>
<feature type="compositionally biased region" description="Acidic residues" evidence="1">
    <location>
        <begin position="659"/>
        <end position="670"/>
    </location>
</feature>
<feature type="compositionally biased region" description="Basic and acidic residues" evidence="1">
    <location>
        <begin position="1061"/>
        <end position="1073"/>
    </location>
</feature>
<accession>A0A1D1VSC7</accession>
<keyword evidence="3" id="KW-1185">Reference proteome</keyword>
<feature type="region of interest" description="Disordered" evidence="1">
    <location>
        <begin position="780"/>
        <end position="804"/>
    </location>
</feature>
<feature type="region of interest" description="Disordered" evidence="1">
    <location>
        <begin position="307"/>
        <end position="437"/>
    </location>
</feature>
<reference evidence="2 3" key="1">
    <citation type="journal article" date="2016" name="Nat. Commun.">
        <title>Extremotolerant tardigrade genome and improved radiotolerance of human cultured cells by tardigrade-unique protein.</title>
        <authorList>
            <person name="Hashimoto T."/>
            <person name="Horikawa D.D."/>
            <person name="Saito Y."/>
            <person name="Kuwahara H."/>
            <person name="Kozuka-Hata H."/>
            <person name="Shin-I T."/>
            <person name="Minakuchi Y."/>
            <person name="Ohishi K."/>
            <person name="Motoyama A."/>
            <person name="Aizu T."/>
            <person name="Enomoto A."/>
            <person name="Kondo K."/>
            <person name="Tanaka S."/>
            <person name="Hara Y."/>
            <person name="Koshikawa S."/>
            <person name="Sagara H."/>
            <person name="Miura T."/>
            <person name="Yokobori S."/>
            <person name="Miyagawa K."/>
            <person name="Suzuki Y."/>
            <person name="Kubo T."/>
            <person name="Oyama M."/>
            <person name="Kohara Y."/>
            <person name="Fujiyama A."/>
            <person name="Arakawa K."/>
            <person name="Katayama T."/>
            <person name="Toyoda A."/>
            <person name="Kunieda T."/>
        </authorList>
    </citation>
    <scope>NUCLEOTIDE SEQUENCE [LARGE SCALE GENOMIC DNA]</scope>
    <source>
        <strain evidence="2 3">YOKOZUNA-1</strain>
    </source>
</reference>
<protein>
    <submittedName>
        <fullName evidence="2">Uncharacterized protein</fullName>
    </submittedName>
</protein>
<feature type="compositionally biased region" description="Polar residues" evidence="1">
    <location>
        <begin position="675"/>
        <end position="686"/>
    </location>
</feature>
<dbReference type="EMBL" id="BDGG01000011">
    <property type="protein sequence ID" value="GAV04472.1"/>
    <property type="molecule type" value="Genomic_DNA"/>
</dbReference>
<feature type="compositionally biased region" description="Polar residues" evidence="1">
    <location>
        <begin position="579"/>
        <end position="588"/>
    </location>
</feature>
<organism evidence="2 3">
    <name type="scientific">Ramazzottius varieornatus</name>
    <name type="common">Water bear</name>
    <name type="synonym">Tardigrade</name>
    <dbReference type="NCBI Taxonomy" id="947166"/>
    <lineage>
        <taxon>Eukaryota</taxon>
        <taxon>Metazoa</taxon>
        <taxon>Ecdysozoa</taxon>
        <taxon>Tardigrada</taxon>
        <taxon>Eutardigrada</taxon>
        <taxon>Parachela</taxon>
        <taxon>Hypsibioidea</taxon>
        <taxon>Ramazzottiidae</taxon>
        <taxon>Ramazzottius</taxon>
    </lineage>
</organism>
<dbReference type="OrthoDB" id="10072008at2759"/>
<feature type="compositionally biased region" description="Basic and acidic residues" evidence="1">
    <location>
        <begin position="632"/>
        <end position="648"/>
    </location>
</feature>
<dbReference type="Proteomes" id="UP000186922">
    <property type="component" value="Unassembled WGS sequence"/>
</dbReference>
<evidence type="ECO:0000313" key="3">
    <source>
        <dbReference type="Proteomes" id="UP000186922"/>
    </source>
</evidence>
<feature type="region of interest" description="Disordered" evidence="1">
    <location>
        <begin position="888"/>
        <end position="961"/>
    </location>
</feature>
<feature type="compositionally biased region" description="Acidic residues" evidence="1">
    <location>
        <begin position="509"/>
        <end position="529"/>
    </location>
</feature>
<feature type="compositionally biased region" description="Polar residues" evidence="1">
    <location>
        <begin position="458"/>
        <end position="473"/>
    </location>
</feature>
<name>A0A1D1VSC7_RAMVA</name>
<feature type="compositionally biased region" description="Basic and acidic residues" evidence="1">
    <location>
        <begin position="933"/>
        <end position="960"/>
    </location>
</feature>